<dbReference type="EMBL" id="BAABKC010000160">
    <property type="protein sequence ID" value="GAA5083205.1"/>
    <property type="molecule type" value="Genomic_DNA"/>
</dbReference>
<reference evidence="2" key="1">
    <citation type="journal article" date="2019" name="Int. J. Syst. Evol. Microbiol.">
        <title>The Global Catalogue of Microorganisms (GCM) 10K type strain sequencing project: providing services to taxonomists for standard genome sequencing and annotation.</title>
        <authorList>
            <consortium name="The Broad Institute Genomics Platform"/>
            <consortium name="The Broad Institute Genome Sequencing Center for Infectious Disease"/>
            <person name="Wu L."/>
            <person name="Ma J."/>
        </authorList>
    </citation>
    <scope>NUCLEOTIDE SEQUENCE [LARGE SCALE GENOMIC DNA]</scope>
    <source>
        <strain evidence="2">JCM 18410</strain>
    </source>
</reference>
<accession>A0ABP9LU19</accession>
<sequence>MSRSRQAALLARHLSEVTGVNVELYYHSGTRWILGWTDGPRWEEMRGHLDTALAGYRYVEMRDRKIDCHRSTSERAWAARAIASRREGALGPAIAEGAAWRRSLGVELPRMGVRDPSETHEYYALLRHVGELCEQTAYPDRASAPEDEPLIEQLLAAGTRDRANTGHPTVSEYDMAKALLAAERAPAGDQPPKLAVVRAAEEGR</sequence>
<comment type="caution">
    <text evidence="1">The sequence shown here is derived from an EMBL/GenBank/DDBJ whole genome shotgun (WGS) entry which is preliminary data.</text>
</comment>
<proteinExistence type="predicted"/>
<protein>
    <recommendedName>
        <fullName evidence="3">Large polyvalent protein-associated domain-containing protein</fullName>
    </recommendedName>
</protein>
<name>A0ABP9LU19_9ACTN</name>
<dbReference type="RefSeq" id="WP_345672807.1">
    <property type="nucleotide sequence ID" value="NZ_BAABKC010000160.1"/>
</dbReference>
<organism evidence="1 2">
    <name type="scientific">Streptomyces similanensis</name>
    <dbReference type="NCBI Taxonomy" id="1274988"/>
    <lineage>
        <taxon>Bacteria</taxon>
        <taxon>Bacillati</taxon>
        <taxon>Actinomycetota</taxon>
        <taxon>Actinomycetes</taxon>
        <taxon>Kitasatosporales</taxon>
        <taxon>Streptomycetaceae</taxon>
        <taxon>Streptomyces</taxon>
    </lineage>
</organism>
<gene>
    <name evidence="1" type="ORF">GCM10023336_78200</name>
</gene>
<dbReference type="Proteomes" id="UP001500124">
    <property type="component" value="Unassembled WGS sequence"/>
</dbReference>
<evidence type="ECO:0000313" key="2">
    <source>
        <dbReference type="Proteomes" id="UP001500124"/>
    </source>
</evidence>
<evidence type="ECO:0008006" key="3">
    <source>
        <dbReference type="Google" id="ProtNLM"/>
    </source>
</evidence>
<evidence type="ECO:0000313" key="1">
    <source>
        <dbReference type="EMBL" id="GAA5083205.1"/>
    </source>
</evidence>
<keyword evidence="2" id="KW-1185">Reference proteome</keyword>